<dbReference type="SUPFAM" id="SSF51905">
    <property type="entry name" value="FAD/NAD(P)-binding domain"/>
    <property type="match status" value="1"/>
</dbReference>
<accession>A0A372EKT2</accession>
<comment type="similarity">
    <text evidence="2">Belongs to the DadA oxidoreductase family.</text>
</comment>
<dbReference type="GO" id="GO:0005737">
    <property type="term" value="C:cytoplasm"/>
    <property type="evidence" value="ECO:0007669"/>
    <property type="project" value="TreeGrafter"/>
</dbReference>
<dbReference type="Pfam" id="PF01266">
    <property type="entry name" value="DAO"/>
    <property type="match status" value="1"/>
</dbReference>
<dbReference type="Gene3D" id="3.50.50.60">
    <property type="entry name" value="FAD/NAD(P)-binding domain"/>
    <property type="match status" value="1"/>
</dbReference>
<dbReference type="InterPro" id="IPR006076">
    <property type="entry name" value="FAD-dep_OxRdtase"/>
</dbReference>
<dbReference type="RefSeq" id="WP_116958058.1">
    <property type="nucleotide sequence ID" value="NZ_QVLS01000003.1"/>
</dbReference>
<dbReference type="AlphaFoldDB" id="A0A372EKT2"/>
<feature type="domain" description="FAD dependent oxidoreductase" evidence="5">
    <location>
        <begin position="7"/>
        <end position="367"/>
    </location>
</feature>
<evidence type="ECO:0000256" key="1">
    <source>
        <dbReference type="ARBA" id="ARBA00001974"/>
    </source>
</evidence>
<keyword evidence="7" id="KW-1185">Reference proteome</keyword>
<dbReference type="NCBIfam" id="TIGR03364">
    <property type="entry name" value="HpnW_proposed"/>
    <property type="match status" value="1"/>
</dbReference>
<evidence type="ECO:0000256" key="3">
    <source>
        <dbReference type="ARBA" id="ARBA00022630"/>
    </source>
</evidence>
<dbReference type="EMBL" id="QVLS01000003">
    <property type="protein sequence ID" value="RFP80003.1"/>
    <property type="molecule type" value="Genomic_DNA"/>
</dbReference>
<dbReference type="Proteomes" id="UP000261931">
    <property type="component" value="Unassembled WGS sequence"/>
</dbReference>
<sequence>MNDKRFDLIVVGSGIAGLAHAWMGLRRGLRVALIERDHRCVGASIRNFGFVTVTGQRAGDTWRRARRSRDLWAELAPQAGIPIVHQGLWVVAQRARALDVLAEFVGTEMGERCELHRGQAWGARMPSLKSDGVAGALYSPHELRVESREAIPALARWLQAQGVRFIWGQEVLGIEGSTVHGAQGQWTAERIVVCPGTELNGVARRLLPDHALRLTRLQMLRVRPSAGLRLGAAVMSDLSLVRYHGYADLASSAPLLEQLRAECGPSLDDGIHLIAVQSADGTLVVGDSHHPHATPEPFASEAVDERILGHLHEVVGLDRCEVVERWTGVYPTGHGADALIHAPADHLRLALVTSGTGASTAFGIAEDVFAGW</sequence>
<evidence type="ECO:0000313" key="6">
    <source>
        <dbReference type="EMBL" id="RFP80003.1"/>
    </source>
</evidence>
<evidence type="ECO:0000313" key="7">
    <source>
        <dbReference type="Proteomes" id="UP000261931"/>
    </source>
</evidence>
<dbReference type="Gene3D" id="3.30.9.10">
    <property type="entry name" value="D-Amino Acid Oxidase, subunit A, domain 2"/>
    <property type="match status" value="1"/>
</dbReference>
<evidence type="ECO:0000259" key="5">
    <source>
        <dbReference type="Pfam" id="PF01266"/>
    </source>
</evidence>
<protein>
    <submittedName>
        <fullName evidence="6">TIGR03364 family FAD-dependent oxidoreductase</fullName>
    </submittedName>
</protein>
<dbReference type="InterPro" id="IPR036188">
    <property type="entry name" value="FAD/NAD-bd_sf"/>
</dbReference>
<dbReference type="GO" id="GO:0016491">
    <property type="term" value="F:oxidoreductase activity"/>
    <property type="evidence" value="ECO:0007669"/>
    <property type="project" value="UniProtKB-KW"/>
</dbReference>
<keyword evidence="4" id="KW-0560">Oxidoreductase</keyword>
<keyword evidence="3" id="KW-0285">Flavoprotein</keyword>
<evidence type="ECO:0000256" key="4">
    <source>
        <dbReference type="ARBA" id="ARBA00023002"/>
    </source>
</evidence>
<evidence type="ECO:0000256" key="2">
    <source>
        <dbReference type="ARBA" id="ARBA00009410"/>
    </source>
</evidence>
<comment type="cofactor">
    <cofactor evidence="1">
        <name>FAD</name>
        <dbReference type="ChEBI" id="CHEBI:57692"/>
    </cofactor>
</comment>
<dbReference type="InterPro" id="IPR017741">
    <property type="entry name" value="FAD-dependent_OxRdtase_HpnW"/>
</dbReference>
<dbReference type="PANTHER" id="PTHR13847">
    <property type="entry name" value="SARCOSINE DEHYDROGENASE-RELATED"/>
    <property type="match status" value="1"/>
</dbReference>
<proteinExistence type="inferred from homology"/>
<organism evidence="6 7">
    <name type="scientific">Hydrogenophaga borbori</name>
    <dbReference type="NCBI Taxonomy" id="2294117"/>
    <lineage>
        <taxon>Bacteria</taxon>
        <taxon>Pseudomonadati</taxon>
        <taxon>Pseudomonadota</taxon>
        <taxon>Betaproteobacteria</taxon>
        <taxon>Burkholderiales</taxon>
        <taxon>Comamonadaceae</taxon>
        <taxon>Hydrogenophaga</taxon>
    </lineage>
</organism>
<reference evidence="6 7" key="1">
    <citation type="submission" date="2018-08" db="EMBL/GenBank/DDBJ databases">
        <title>Hydrogenophaga sp. LA-38 isolated from sludge.</title>
        <authorList>
            <person name="Im W.-T."/>
        </authorList>
    </citation>
    <scope>NUCLEOTIDE SEQUENCE [LARGE SCALE GENOMIC DNA]</scope>
    <source>
        <strain evidence="6 7">LA-38</strain>
    </source>
</reference>
<dbReference type="PANTHER" id="PTHR13847:SF286">
    <property type="entry name" value="D-AMINO ACID DEHYDROGENASE"/>
    <property type="match status" value="1"/>
</dbReference>
<gene>
    <name evidence="6" type="ORF">DY262_05980</name>
</gene>
<comment type="caution">
    <text evidence="6">The sequence shown here is derived from an EMBL/GenBank/DDBJ whole genome shotgun (WGS) entry which is preliminary data.</text>
</comment>
<name>A0A372EKT2_9BURK</name>